<name>A0ABS2XA14_POLSP</name>
<dbReference type="InterPro" id="IPR000571">
    <property type="entry name" value="Znf_CCCH"/>
</dbReference>
<dbReference type="Gene3D" id="3.90.228.10">
    <property type="match status" value="1"/>
</dbReference>
<dbReference type="SUPFAM" id="SSF56399">
    <property type="entry name" value="ADP-ribosylation"/>
    <property type="match status" value="1"/>
</dbReference>
<keyword evidence="4" id="KW-0863">Zinc-finger</keyword>
<feature type="domain" description="C3H1-type" evidence="5">
    <location>
        <begin position="270"/>
        <end position="292"/>
    </location>
</feature>
<dbReference type="Pfam" id="PF02825">
    <property type="entry name" value="WWE"/>
    <property type="match status" value="1"/>
</dbReference>
<dbReference type="InterPro" id="IPR037197">
    <property type="entry name" value="WWE_dom_sf"/>
</dbReference>
<evidence type="ECO:0000259" key="7">
    <source>
        <dbReference type="PROSITE" id="PS51059"/>
    </source>
</evidence>
<evidence type="ECO:0000259" key="5">
    <source>
        <dbReference type="PROSITE" id="PS50103"/>
    </source>
</evidence>
<proteinExistence type="inferred from homology"/>
<feature type="domain" description="PARP catalytic" evidence="7">
    <location>
        <begin position="576"/>
        <end position="770"/>
    </location>
</feature>
<dbReference type="InterPro" id="IPR056226">
    <property type="entry name" value="WH_PARP12"/>
</dbReference>
<dbReference type="PANTHER" id="PTHR45740">
    <property type="entry name" value="POLY [ADP-RIBOSE] POLYMERASE"/>
    <property type="match status" value="1"/>
</dbReference>
<dbReference type="Proteomes" id="UP001166093">
    <property type="component" value="Unassembled WGS sequence"/>
</dbReference>
<dbReference type="PANTHER" id="PTHR45740:SF6">
    <property type="entry name" value="PROTEIN MONO-ADP-RIBOSYLTRANSFERASE PARP12"/>
    <property type="match status" value="1"/>
</dbReference>
<comment type="subcellular location">
    <subcellularLocation>
        <location evidence="1">Nucleus</location>
    </subcellularLocation>
</comment>
<evidence type="ECO:0000259" key="6">
    <source>
        <dbReference type="PROSITE" id="PS50918"/>
    </source>
</evidence>
<dbReference type="Pfam" id="PF24356">
    <property type="entry name" value="WHD_PARP12"/>
    <property type="match status" value="2"/>
</dbReference>
<dbReference type="SUPFAM" id="SSF117839">
    <property type="entry name" value="WWE domain"/>
    <property type="match status" value="1"/>
</dbReference>
<dbReference type="InterPro" id="IPR012317">
    <property type="entry name" value="Poly(ADP-ribose)pol_cat_dom"/>
</dbReference>
<feature type="zinc finger region" description="C3H1-type" evidence="4">
    <location>
        <begin position="270"/>
        <end position="292"/>
    </location>
</feature>
<keyword evidence="4" id="KW-0862">Zinc</keyword>
<evidence type="ECO:0000313" key="8">
    <source>
        <dbReference type="EMBL" id="MBN3271030.1"/>
    </source>
</evidence>
<dbReference type="Gene3D" id="3.30.720.50">
    <property type="match status" value="1"/>
</dbReference>
<sequence>MSVSCLTNYVTKTICSNGGSMEYRELHRLVTHYFRNMDHTFIQILGDTSRFFIVNSSKVKTTESGLSPDSKIIAKTLVRLCDHYPEGNCYNCRSLHLCKFLIYQNCQYDNESCATSILCASQGTLDYRQLYKRVCKYHMITEPLFCQILRNGSRVAIVEGAEENIPGCELSDDITIIAKTSVRLCKQYPKEDCADCNILNKCRNSHDLHSVHNSNILRANQLQGLQEAELSQLLLQNDPSLLPEVCSHYNKGNGEYGSCTFKTKCTKLHICQHFLQGNCKFGQQCKRSHKFDANAQKMLEVRGLSAELISNLPSIYSNIYTINCSTGSSAVQSNTSHPIQTTISDGCVTSVSWEPSVSFISDVDSDEICLFYIRKHCSFKDYQTLLFVLFKEKCIRVHFHLPYKWEVFNGLTWKDLPNMEEIEKAYCDPGNTTSNESPPINFLTMTLGSAKVRRLSTASSVTKPPHFILTTEWVWYWKDQCGVWIEYGNQDDAENVSSVNTEVLENLFLADGDGVVLFSSGGQQYTLSFKDMYQKNLKYKTKREVRRRPKFISSKAVDIKIKRDSSESQSLTAVSVPSHWDQGALPEFRYKLIELSKSSGEFQHVDGLFKRTMAAATVHKIQRIQNPSLWKMFQWQKEQMKKKNGGESVDEKILFHGTEQTLLDAICEQNFDLRICGVHGSLYGKGSYFARDASYFHNYSKTRNGTQILFVARVLVGEFTRGKSNYVRPPSKEGNKTSFYNSCVDSKSNPSIFVIFEKHQIYPEYLIEYN</sequence>
<keyword evidence="4" id="KW-0479">Metal-binding</keyword>
<dbReference type="PROSITE" id="PS51059">
    <property type="entry name" value="PARP_CATALYTIC"/>
    <property type="match status" value="1"/>
</dbReference>
<dbReference type="EMBL" id="JAAWVQ010007453">
    <property type="protein sequence ID" value="MBN3271030.1"/>
    <property type="molecule type" value="Genomic_DNA"/>
</dbReference>
<feature type="non-terminal residue" evidence="8">
    <location>
        <position position="1"/>
    </location>
</feature>
<feature type="non-terminal residue" evidence="8">
    <location>
        <position position="770"/>
    </location>
</feature>
<organism evidence="8 9">
    <name type="scientific">Polyodon spathula</name>
    <name type="common">North American paddlefish</name>
    <name type="synonym">Squalus spathula</name>
    <dbReference type="NCBI Taxonomy" id="7913"/>
    <lineage>
        <taxon>Eukaryota</taxon>
        <taxon>Metazoa</taxon>
        <taxon>Chordata</taxon>
        <taxon>Craniata</taxon>
        <taxon>Vertebrata</taxon>
        <taxon>Euteleostomi</taxon>
        <taxon>Actinopterygii</taxon>
        <taxon>Chondrostei</taxon>
        <taxon>Acipenseriformes</taxon>
        <taxon>Polyodontidae</taxon>
        <taxon>Polyodon</taxon>
    </lineage>
</organism>
<dbReference type="InterPro" id="IPR051712">
    <property type="entry name" value="ARTD-AVP"/>
</dbReference>
<keyword evidence="2" id="KW-0539">Nucleus</keyword>
<evidence type="ECO:0000256" key="4">
    <source>
        <dbReference type="PROSITE-ProRule" id="PRU00723"/>
    </source>
</evidence>
<comment type="similarity">
    <text evidence="3">Belongs to the ARTD/PARP family.</text>
</comment>
<comment type="caution">
    <text evidence="8">The sequence shown here is derived from an EMBL/GenBank/DDBJ whole genome shotgun (WGS) entry which is preliminary data.</text>
</comment>
<reference evidence="8" key="1">
    <citation type="journal article" date="2021" name="Cell">
        <title>Tracing the genetic footprints of vertebrate landing in non-teleost ray-finned fishes.</title>
        <authorList>
            <person name="Bi X."/>
            <person name="Wang K."/>
            <person name="Yang L."/>
            <person name="Pan H."/>
            <person name="Jiang H."/>
            <person name="Wei Q."/>
            <person name="Fang M."/>
            <person name="Yu H."/>
            <person name="Zhu C."/>
            <person name="Cai Y."/>
            <person name="He Y."/>
            <person name="Gan X."/>
            <person name="Zeng H."/>
            <person name="Yu D."/>
            <person name="Zhu Y."/>
            <person name="Jiang H."/>
            <person name="Qiu Q."/>
            <person name="Yang H."/>
            <person name="Zhang Y.E."/>
            <person name="Wang W."/>
            <person name="Zhu M."/>
            <person name="He S."/>
            <person name="Zhang G."/>
        </authorList>
    </citation>
    <scope>NUCLEOTIDE SEQUENCE</scope>
    <source>
        <strain evidence="8">Pddl_001</strain>
    </source>
</reference>
<evidence type="ECO:0000256" key="1">
    <source>
        <dbReference type="ARBA" id="ARBA00004123"/>
    </source>
</evidence>
<evidence type="ECO:0000256" key="3">
    <source>
        <dbReference type="ARBA" id="ARBA00024347"/>
    </source>
</evidence>
<dbReference type="InterPro" id="IPR004170">
    <property type="entry name" value="WWE_dom"/>
</dbReference>
<accession>A0ABS2XA14</accession>
<gene>
    <name evidence="8" type="primary">Parp12_1</name>
    <name evidence="8" type="ORF">GTO93_0004985</name>
</gene>
<evidence type="ECO:0000313" key="9">
    <source>
        <dbReference type="Proteomes" id="UP001166093"/>
    </source>
</evidence>
<protein>
    <submittedName>
        <fullName evidence="8">PAR12 polymerase</fullName>
    </submittedName>
</protein>
<feature type="domain" description="WWE" evidence="6">
    <location>
        <begin position="460"/>
        <end position="547"/>
    </location>
</feature>
<dbReference type="Pfam" id="PF23466">
    <property type="entry name" value="WWE_4"/>
    <property type="match status" value="1"/>
</dbReference>
<dbReference type="CDD" id="cd01439">
    <property type="entry name" value="TCCD_inducible_PARP_like"/>
    <property type="match status" value="1"/>
</dbReference>
<evidence type="ECO:0000256" key="2">
    <source>
        <dbReference type="ARBA" id="ARBA00023242"/>
    </source>
</evidence>
<dbReference type="PROSITE" id="PS50918">
    <property type="entry name" value="WWE"/>
    <property type="match status" value="1"/>
</dbReference>
<keyword evidence="9" id="KW-1185">Reference proteome</keyword>
<dbReference type="Pfam" id="PF00644">
    <property type="entry name" value="PARP"/>
    <property type="match status" value="1"/>
</dbReference>
<dbReference type="PROSITE" id="PS50103">
    <property type="entry name" value="ZF_C3H1"/>
    <property type="match status" value="1"/>
</dbReference>